<keyword evidence="3" id="KW-0949">S-adenosyl-L-methionine</keyword>
<evidence type="ECO:0000256" key="4">
    <source>
        <dbReference type="SAM" id="Phobius"/>
    </source>
</evidence>
<sequence>MIILQMQKSKNAKYPSVKKVSDEERIGMVKEIFSTITGKYDFLNHFLSLRRDIAWRRFAVKKMVFSKTKRFLDIACGTGDLSIDTCVQHRDISVTGVDFVYPMVKEAKEKSKKYNLSSRTNFIQGNALSLPFGENSFDVTAMAFGIRNIPQKADALKEMLRVTVPGGQIMILEMTFIQNRFFKLFYYIYLNFLLPLMAKIFSKNAAAYYYLADSIMNFPSPEEFAAFMRETGISDVKIYPLTFGITCLYVGKKP</sequence>
<name>A0A0W8FR96_9ZZZZ</name>
<dbReference type="InterPro" id="IPR029063">
    <property type="entry name" value="SAM-dependent_MTases_sf"/>
</dbReference>
<evidence type="ECO:0000256" key="1">
    <source>
        <dbReference type="ARBA" id="ARBA00022603"/>
    </source>
</evidence>
<keyword evidence="2 5" id="KW-0808">Transferase</keyword>
<dbReference type="GO" id="GO:0032259">
    <property type="term" value="P:methylation"/>
    <property type="evidence" value="ECO:0007669"/>
    <property type="project" value="UniProtKB-KW"/>
</dbReference>
<accession>A0A0W8FR96</accession>
<proteinExistence type="inferred from homology"/>
<keyword evidence="4" id="KW-0472">Membrane</keyword>
<dbReference type="AlphaFoldDB" id="A0A0W8FR96"/>
<dbReference type="PANTHER" id="PTHR43591:SF24">
    <property type="entry name" value="2-METHOXY-6-POLYPRENYL-1,4-BENZOQUINOL METHYLASE, MITOCHONDRIAL"/>
    <property type="match status" value="1"/>
</dbReference>
<reference evidence="5" key="1">
    <citation type="journal article" date="2015" name="Proc. Natl. Acad. Sci. U.S.A.">
        <title>Networks of energetic and metabolic interactions define dynamics in microbial communities.</title>
        <authorList>
            <person name="Embree M."/>
            <person name="Liu J.K."/>
            <person name="Al-Bassam M.M."/>
            <person name="Zengler K."/>
        </authorList>
    </citation>
    <scope>NUCLEOTIDE SEQUENCE</scope>
</reference>
<dbReference type="Gene3D" id="3.40.50.150">
    <property type="entry name" value="Vaccinia Virus protein VP39"/>
    <property type="match status" value="1"/>
</dbReference>
<dbReference type="GO" id="GO:0043770">
    <property type="term" value="F:demethylmenaquinone methyltransferase activity"/>
    <property type="evidence" value="ECO:0007669"/>
    <property type="project" value="UniProtKB-EC"/>
</dbReference>
<dbReference type="PROSITE" id="PS01183">
    <property type="entry name" value="UBIE_1"/>
    <property type="match status" value="1"/>
</dbReference>
<organism evidence="5">
    <name type="scientific">hydrocarbon metagenome</name>
    <dbReference type="NCBI Taxonomy" id="938273"/>
    <lineage>
        <taxon>unclassified sequences</taxon>
        <taxon>metagenomes</taxon>
        <taxon>ecological metagenomes</taxon>
    </lineage>
</organism>
<dbReference type="NCBIfam" id="NF001244">
    <property type="entry name" value="PRK00216.1-5"/>
    <property type="match status" value="1"/>
</dbReference>
<keyword evidence="1 5" id="KW-0489">Methyltransferase</keyword>
<dbReference type="EC" id="2.1.1.163" evidence="5"/>
<evidence type="ECO:0000256" key="2">
    <source>
        <dbReference type="ARBA" id="ARBA00022679"/>
    </source>
</evidence>
<feature type="transmembrane region" description="Helical" evidence="4">
    <location>
        <begin position="184"/>
        <end position="201"/>
    </location>
</feature>
<dbReference type="GO" id="GO:0042181">
    <property type="term" value="P:ketone biosynthetic process"/>
    <property type="evidence" value="ECO:0007669"/>
    <property type="project" value="UniProtKB-ARBA"/>
</dbReference>
<dbReference type="InterPro" id="IPR023576">
    <property type="entry name" value="UbiE/COQ5_MeTrFase_CS"/>
</dbReference>
<keyword evidence="4" id="KW-1133">Transmembrane helix</keyword>
<dbReference type="CDD" id="cd02440">
    <property type="entry name" value="AdoMet_MTases"/>
    <property type="match status" value="1"/>
</dbReference>
<dbReference type="PROSITE" id="PS51608">
    <property type="entry name" value="SAM_MT_UBIE"/>
    <property type="match status" value="1"/>
</dbReference>
<dbReference type="InterPro" id="IPR004033">
    <property type="entry name" value="UbiE/COQ5_MeTrFase"/>
</dbReference>
<dbReference type="EMBL" id="LNQE01000906">
    <property type="protein sequence ID" value="KUG23469.1"/>
    <property type="molecule type" value="Genomic_DNA"/>
</dbReference>
<keyword evidence="4" id="KW-0812">Transmembrane</keyword>
<dbReference type="PANTHER" id="PTHR43591">
    <property type="entry name" value="METHYLTRANSFERASE"/>
    <property type="match status" value="1"/>
</dbReference>
<dbReference type="NCBIfam" id="TIGR01934">
    <property type="entry name" value="MenG_MenH_UbiE"/>
    <property type="match status" value="1"/>
</dbReference>
<dbReference type="SUPFAM" id="SSF53335">
    <property type="entry name" value="S-adenosyl-L-methionine-dependent methyltransferases"/>
    <property type="match status" value="1"/>
</dbReference>
<dbReference type="Pfam" id="PF01209">
    <property type="entry name" value="Ubie_methyltran"/>
    <property type="match status" value="1"/>
</dbReference>
<evidence type="ECO:0000313" key="5">
    <source>
        <dbReference type="EMBL" id="KUG23469.1"/>
    </source>
</evidence>
<gene>
    <name evidence="5" type="ORF">ASZ90_006775</name>
</gene>
<protein>
    <submittedName>
        <fullName evidence="5">2-heptaprenyl-1,4-naphthoquinone methyltransferase</fullName>
        <ecNumber evidence="5">2.1.1.163</ecNumber>
    </submittedName>
</protein>
<dbReference type="HAMAP" id="MF_01813">
    <property type="entry name" value="MenG_UbiE_methyltr"/>
    <property type="match status" value="1"/>
</dbReference>
<comment type="caution">
    <text evidence="5">The sequence shown here is derived from an EMBL/GenBank/DDBJ whole genome shotgun (WGS) entry which is preliminary data.</text>
</comment>
<evidence type="ECO:0000256" key="3">
    <source>
        <dbReference type="ARBA" id="ARBA00022691"/>
    </source>
</evidence>